<protein>
    <submittedName>
        <fullName evidence="1">Uncharacterized protein</fullName>
    </submittedName>
</protein>
<evidence type="ECO:0000313" key="2">
    <source>
        <dbReference type="Proteomes" id="UP001370490"/>
    </source>
</evidence>
<sequence length="102" mass="11832">MEENVPVIAKKIWKPVRFAYHTLRKGISKRKILVDLNMMMKRGKIAGTKAFHHLISSSSSSTSRDQHVLATPRHEYEFSCSHTPVHSFSSSYFPFRVSKRRN</sequence>
<dbReference type="AlphaFoldDB" id="A0AAN8UQM3"/>
<comment type="caution">
    <text evidence="1">The sequence shown here is derived from an EMBL/GenBank/DDBJ whole genome shotgun (WGS) entry which is preliminary data.</text>
</comment>
<dbReference type="EMBL" id="JBAMMX010000025">
    <property type="protein sequence ID" value="KAK6914842.1"/>
    <property type="molecule type" value="Genomic_DNA"/>
</dbReference>
<gene>
    <name evidence="1" type="ORF">RJ641_019959</name>
</gene>
<accession>A0AAN8UQM3</accession>
<dbReference type="PANTHER" id="PTHR33265:SF26">
    <property type="entry name" value="OS06G0554600 PROTEIN"/>
    <property type="match status" value="1"/>
</dbReference>
<keyword evidence="2" id="KW-1185">Reference proteome</keyword>
<dbReference type="Proteomes" id="UP001370490">
    <property type="component" value="Unassembled WGS sequence"/>
</dbReference>
<reference evidence="1 2" key="1">
    <citation type="submission" date="2023-12" db="EMBL/GenBank/DDBJ databases">
        <title>A high-quality genome assembly for Dillenia turbinata (Dilleniales).</title>
        <authorList>
            <person name="Chanderbali A."/>
        </authorList>
    </citation>
    <scope>NUCLEOTIDE SEQUENCE [LARGE SCALE GENOMIC DNA]</scope>
    <source>
        <strain evidence="1">LSX21</strain>
        <tissue evidence="1">Leaf</tissue>
    </source>
</reference>
<evidence type="ECO:0000313" key="1">
    <source>
        <dbReference type="EMBL" id="KAK6914842.1"/>
    </source>
</evidence>
<proteinExistence type="predicted"/>
<dbReference type="PANTHER" id="PTHR33265">
    <property type="entry name" value="AVR9/CF-9 RAPIDLY ELICITED PROTEIN-RELATED"/>
    <property type="match status" value="1"/>
</dbReference>
<organism evidence="1 2">
    <name type="scientific">Dillenia turbinata</name>
    <dbReference type="NCBI Taxonomy" id="194707"/>
    <lineage>
        <taxon>Eukaryota</taxon>
        <taxon>Viridiplantae</taxon>
        <taxon>Streptophyta</taxon>
        <taxon>Embryophyta</taxon>
        <taxon>Tracheophyta</taxon>
        <taxon>Spermatophyta</taxon>
        <taxon>Magnoliopsida</taxon>
        <taxon>eudicotyledons</taxon>
        <taxon>Gunneridae</taxon>
        <taxon>Pentapetalae</taxon>
        <taxon>Dilleniales</taxon>
        <taxon>Dilleniaceae</taxon>
        <taxon>Dillenia</taxon>
    </lineage>
</organism>
<name>A0AAN8UQM3_9MAGN</name>